<dbReference type="PANTHER" id="PTHR31901">
    <property type="entry name" value="GH3 DOMAIN-CONTAINING PROTEIN"/>
    <property type="match status" value="1"/>
</dbReference>
<organism evidence="5 6">
    <name type="scientific">Striga hermonthica</name>
    <name type="common">Purple witchweed</name>
    <name type="synonym">Buchnera hermonthica</name>
    <dbReference type="NCBI Taxonomy" id="68872"/>
    <lineage>
        <taxon>Eukaryota</taxon>
        <taxon>Viridiplantae</taxon>
        <taxon>Streptophyta</taxon>
        <taxon>Embryophyta</taxon>
        <taxon>Tracheophyta</taxon>
        <taxon>Spermatophyta</taxon>
        <taxon>Magnoliopsida</taxon>
        <taxon>eudicotyledons</taxon>
        <taxon>Gunneridae</taxon>
        <taxon>Pentapetalae</taxon>
        <taxon>asterids</taxon>
        <taxon>lamiids</taxon>
        <taxon>Lamiales</taxon>
        <taxon>Orobanchaceae</taxon>
        <taxon>Buchnereae</taxon>
        <taxon>Striga</taxon>
    </lineage>
</organism>
<dbReference type="GO" id="GO:0005737">
    <property type="term" value="C:cytoplasm"/>
    <property type="evidence" value="ECO:0007669"/>
    <property type="project" value="TreeGrafter"/>
</dbReference>
<evidence type="ECO:0000259" key="4">
    <source>
        <dbReference type="Pfam" id="PF23572"/>
    </source>
</evidence>
<sequence>MTTFPSGGECGDIIDWFDDVAERAGTVQTETLRTILEANHRVEYLKKWLKDVNVNEMESRLYRYRLGDVVQVSGFYRNTPKLSFVCRRKLILTVNIDKNTEKDLQSVVEKGSQILHKTKKAELIDFTSHASVAHQPGHYVIYWEIKGEADGQLLSECCTEMDASFVDPGYVVSRKSSSIGPLELRIVEEGTFEKIVEHFIGIGAGLNQFKTPRCTTNPVLLKILDACTVKKIRSTAYGSS</sequence>
<dbReference type="InterPro" id="IPR055378">
    <property type="entry name" value="GH3_C"/>
</dbReference>
<keyword evidence="6" id="KW-1185">Reference proteome</keyword>
<dbReference type="GO" id="GO:0016881">
    <property type="term" value="F:acid-amino acid ligase activity"/>
    <property type="evidence" value="ECO:0007669"/>
    <property type="project" value="TreeGrafter"/>
</dbReference>
<feature type="domain" description="GH3 C-terminal" evidence="4">
    <location>
        <begin position="102"/>
        <end position="218"/>
    </location>
</feature>
<accession>A0A9N7MMA2</accession>
<keyword evidence="2" id="KW-0436">Ligase</keyword>
<evidence type="ECO:0000313" key="6">
    <source>
        <dbReference type="Proteomes" id="UP001153555"/>
    </source>
</evidence>
<dbReference type="EMBL" id="CACSLK010003174">
    <property type="protein sequence ID" value="CAA0808656.1"/>
    <property type="molecule type" value="Genomic_DNA"/>
</dbReference>
<dbReference type="Pfam" id="PF23571">
    <property type="entry name" value="GH3_M"/>
    <property type="match status" value="1"/>
</dbReference>
<dbReference type="InterPro" id="IPR004993">
    <property type="entry name" value="GH3"/>
</dbReference>
<dbReference type="InterPro" id="IPR055377">
    <property type="entry name" value="GH3_M"/>
</dbReference>
<dbReference type="OrthoDB" id="10004661at2759"/>
<proteinExistence type="inferred from homology"/>
<protein>
    <submittedName>
        <fullName evidence="5">Auxin-responsive GH3 family protein</fullName>
    </submittedName>
</protein>
<evidence type="ECO:0000256" key="1">
    <source>
        <dbReference type="ARBA" id="ARBA00008068"/>
    </source>
</evidence>
<dbReference type="Pfam" id="PF23572">
    <property type="entry name" value="GH3_C"/>
    <property type="match status" value="1"/>
</dbReference>
<dbReference type="PANTHER" id="PTHR31901:SF48">
    <property type="entry name" value="INDOLE-3-ACETIC ACID-AMIDO SYNTHETASE GH3.10"/>
    <property type="match status" value="1"/>
</dbReference>
<comment type="similarity">
    <text evidence="1">Belongs to the IAA-amido conjugating enzyme family.</text>
</comment>
<dbReference type="Proteomes" id="UP001153555">
    <property type="component" value="Unassembled WGS sequence"/>
</dbReference>
<comment type="caution">
    <text evidence="5">The sequence shown here is derived from an EMBL/GenBank/DDBJ whole genome shotgun (WGS) entry which is preliminary data.</text>
</comment>
<feature type="domain" description="GH3 middle" evidence="3">
    <location>
        <begin position="61"/>
        <end position="87"/>
    </location>
</feature>
<evidence type="ECO:0000313" key="5">
    <source>
        <dbReference type="EMBL" id="CAA0808656.1"/>
    </source>
</evidence>
<reference evidence="5" key="1">
    <citation type="submission" date="2019-12" db="EMBL/GenBank/DDBJ databases">
        <authorList>
            <person name="Scholes J."/>
        </authorList>
    </citation>
    <scope>NUCLEOTIDE SEQUENCE</scope>
</reference>
<dbReference type="AlphaFoldDB" id="A0A9N7MMA2"/>
<gene>
    <name evidence="5" type="ORF">SHERM_10884</name>
</gene>
<evidence type="ECO:0000256" key="2">
    <source>
        <dbReference type="ARBA" id="ARBA00022598"/>
    </source>
</evidence>
<name>A0A9N7MMA2_STRHE</name>
<evidence type="ECO:0000259" key="3">
    <source>
        <dbReference type="Pfam" id="PF23571"/>
    </source>
</evidence>